<dbReference type="RefSeq" id="WP_304420334.1">
    <property type="nucleotide sequence ID" value="NZ_JANCMU010000002.1"/>
</dbReference>
<sequence length="99" mass="12021">MKNEKLIKVGMIVLLLLCFFRWSYGFYEFVRFATMAGFLYLSFLRYDRIKKIDKTIFIYIMIALLFQPFYKIALGRFLWNLVDLLVACFLAYEIMNKRK</sequence>
<feature type="transmembrane region" description="Helical" evidence="1">
    <location>
        <begin position="7"/>
        <end position="23"/>
    </location>
</feature>
<dbReference type="InterPro" id="IPR046548">
    <property type="entry name" value="DUF6804"/>
</dbReference>
<proteinExistence type="predicted"/>
<name>A0A9X4MZL7_9FLAO</name>
<protein>
    <submittedName>
        <fullName evidence="2">Uncharacterized protein</fullName>
    </submittedName>
</protein>
<evidence type="ECO:0000313" key="3">
    <source>
        <dbReference type="Proteomes" id="UP001152599"/>
    </source>
</evidence>
<accession>A0A9X4MZL7</accession>
<keyword evidence="1" id="KW-1133">Transmembrane helix</keyword>
<organism evidence="2 3">
    <name type="scientific">Profundicola chukchiensis</name>
    <dbReference type="NCBI Taxonomy" id="2961959"/>
    <lineage>
        <taxon>Bacteria</taxon>
        <taxon>Pseudomonadati</taxon>
        <taxon>Bacteroidota</taxon>
        <taxon>Flavobacteriia</taxon>
        <taxon>Flavobacteriales</taxon>
        <taxon>Weeksellaceae</taxon>
        <taxon>Profundicola</taxon>
    </lineage>
</organism>
<dbReference type="Pfam" id="PF20619">
    <property type="entry name" value="DUF6804"/>
    <property type="match status" value="1"/>
</dbReference>
<gene>
    <name evidence="2" type="ORF">NMK71_05030</name>
</gene>
<feature type="transmembrane region" description="Helical" evidence="1">
    <location>
        <begin position="56"/>
        <end position="72"/>
    </location>
</feature>
<keyword evidence="3" id="KW-1185">Reference proteome</keyword>
<evidence type="ECO:0000256" key="1">
    <source>
        <dbReference type="SAM" id="Phobius"/>
    </source>
</evidence>
<reference evidence="2" key="1">
    <citation type="submission" date="2022-07" db="EMBL/GenBank/DDBJ databases">
        <title>Description and genome-wide analysis of Profundicola chukchiensis gen. nov., sp. nov., marine bacteria isolated from bottom sediments of the Chukchi Sea.</title>
        <authorList>
            <person name="Romanenko L."/>
            <person name="Otstavnykh N."/>
            <person name="Kurilenko V."/>
            <person name="Eremeev V."/>
            <person name="Velansky P."/>
            <person name="Mikhailov V."/>
            <person name="Isaeva M."/>
        </authorList>
    </citation>
    <scope>NUCLEOTIDE SEQUENCE</scope>
    <source>
        <strain evidence="2">KMM 9713</strain>
    </source>
</reference>
<dbReference type="AlphaFoldDB" id="A0A9X4MZL7"/>
<comment type="caution">
    <text evidence="2">The sequence shown here is derived from an EMBL/GenBank/DDBJ whole genome shotgun (WGS) entry which is preliminary data.</text>
</comment>
<evidence type="ECO:0000313" key="2">
    <source>
        <dbReference type="EMBL" id="MDG4945770.1"/>
    </source>
</evidence>
<keyword evidence="1" id="KW-0812">Transmembrane</keyword>
<dbReference type="Proteomes" id="UP001152599">
    <property type="component" value="Unassembled WGS sequence"/>
</dbReference>
<dbReference type="EMBL" id="JANCMU010000002">
    <property type="protein sequence ID" value="MDG4945770.1"/>
    <property type="molecule type" value="Genomic_DNA"/>
</dbReference>
<feature type="transmembrane region" description="Helical" evidence="1">
    <location>
        <begin position="29"/>
        <end position="44"/>
    </location>
</feature>
<keyword evidence="1" id="KW-0472">Membrane</keyword>